<dbReference type="PANTHER" id="PTHR48102">
    <property type="entry name" value="ATP-DEPENDENT CLP PROTEASE ATP-BINDING SUBUNIT CLPX-LIKE, MITOCHONDRIAL-RELATED"/>
    <property type="match status" value="1"/>
</dbReference>
<evidence type="ECO:0000313" key="10">
    <source>
        <dbReference type="Proteomes" id="UP001304671"/>
    </source>
</evidence>
<dbReference type="HAMAP" id="MF_00175">
    <property type="entry name" value="ClpX"/>
    <property type="match status" value="1"/>
</dbReference>
<keyword evidence="4 6" id="KW-0067">ATP-binding</keyword>
<dbReference type="InterPro" id="IPR046425">
    <property type="entry name" value="ClpX_bact"/>
</dbReference>
<organism evidence="9 10">
    <name type="scientific">Arcicella aquatica</name>
    <dbReference type="NCBI Taxonomy" id="217141"/>
    <lineage>
        <taxon>Bacteria</taxon>
        <taxon>Pseudomonadati</taxon>
        <taxon>Bacteroidota</taxon>
        <taxon>Cytophagia</taxon>
        <taxon>Cytophagales</taxon>
        <taxon>Flectobacillaceae</taxon>
        <taxon>Arcicella</taxon>
    </lineage>
</organism>
<dbReference type="GO" id="GO:0005524">
    <property type="term" value="F:ATP binding"/>
    <property type="evidence" value="ECO:0007669"/>
    <property type="project" value="UniProtKB-KW"/>
</dbReference>
<keyword evidence="3 6" id="KW-0862">Zinc</keyword>
<comment type="subunit">
    <text evidence="6">Component of the ClpX-ClpP complex. Forms a hexameric ring that, in the presence of ATP, binds to fourteen ClpP subunits assembled into a disk-like structure with a central cavity, resembling the structure of eukaryotic proteasomes.</text>
</comment>
<dbReference type="InterPro" id="IPR050052">
    <property type="entry name" value="ATP-dep_Clp_protease_ClpX"/>
</dbReference>
<keyword evidence="1 6" id="KW-0479">Metal-binding</keyword>
<feature type="binding site" evidence="6 7">
    <location>
        <position position="32"/>
    </location>
    <ligand>
        <name>Zn(2+)</name>
        <dbReference type="ChEBI" id="CHEBI:29105"/>
    </ligand>
</feature>
<dbReference type="SUPFAM" id="SSF57716">
    <property type="entry name" value="Glucocorticoid receptor-like (DNA-binding domain)"/>
    <property type="match status" value="1"/>
</dbReference>
<dbReference type="InterPro" id="IPR010603">
    <property type="entry name" value="Znf_CppX_C4"/>
</dbReference>
<gene>
    <name evidence="6 9" type="primary">clpX</name>
    <name evidence="9" type="ORF">VB264_13300</name>
</gene>
<evidence type="ECO:0000259" key="8">
    <source>
        <dbReference type="PROSITE" id="PS51902"/>
    </source>
</evidence>
<evidence type="ECO:0000256" key="6">
    <source>
        <dbReference type="HAMAP-Rule" id="MF_00175"/>
    </source>
</evidence>
<evidence type="ECO:0000256" key="2">
    <source>
        <dbReference type="ARBA" id="ARBA00022741"/>
    </source>
</evidence>
<dbReference type="CDD" id="cd19497">
    <property type="entry name" value="RecA-like_ClpX"/>
    <property type="match status" value="1"/>
</dbReference>
<dbReference type="RefSeq" id="WP_323250092.1">
    <property type="nucleotide sequence ID" value="NZ_JAYFUL010000020.1"/>
</dbReference>
<dbReference type="SMART" id="SM01086">
    <property type="entry name" value="ClpB_D2-small"/>
    <property type="match status" value="1"/>
</dbReference>
<dbReference type="InterPro" id="IPR004487">
    <property type="entry name" value="Clp_protease_ATP-bd_su_ClpX"/>
</dbReference>
<dbReference type="PROSITE" id="PS51902">
    <property type="entry name" value="CLPX_ZB"/>
    <property type="match status" value="1"/>
</dbReference>
<dbReference type="Proteomes" id="UP001304671">
    <property type="component" value="Unassembled WGS sequence"/>
</dbReference>
<evidence type="ECO:0000256" key="5">
    <source>
        <dbReference type="ARBA" id="ARBA00023186"/>
    </source>
</evidence>
<dbReference type="NCBIfam" id="TIGR00382">
    <property type="entry name" value="clpX"/>
    <property type="match status" value="1"/>
</dbReference>
<dbReference type="GO" id="GO:0008233">
    <property type="term" value="F:peptidase activity"/>
    <property type="evidence" value="ECO:0007669"/>
    <property type="project" value="UniProtKB-KW"/>
</dbReference>
<dbReference type="SMART" id="SM00994">
    <property type="entry name" value="zf-C4_ClpX"/>
    <property type="match status" value="1"/>
</dbReference>
<keyword evidence="10" id="KW-1185">Reference proteome</keyword>
<comment type="caution">
    <text evidence="9">The sequence shown here is derived from an EMBL/GenBank/DDBJ whole genome shotgun (WGS) entry which is preliminary data.</text>
</comment>
<dbReference type="InterPro" id="IPR059188">
    <property type="entry name" value="Znf_CLPX-like"/>
</dbReference>
<dbReference type="Gene3D" id="6.20.220.10">
    <property type="entry name" value="ClpX chaperone, C4-type zinc finger domain"/>
    <property type="match status" value="1"/>
</dbReference>
<dbReference type="PANTHER" id="PTHR48102:SF7">
    <property type="entry name" value="ATP-DEPENDENT CLP PROTEASE ATP-BINDING SUBUNIT CLPX-LIKE, MITOCHONDRIAL"/>
    <property type="match status" value="1"/>
</dbReference>
<dbReference type="Pfam" id="PF06689">
    <property type="entry name" value="zf-C4_ClpX"/>
    <property type="match status" value="1"/>
</dbReference>
<dbReference type="Pfam" id="PF07724">
    <property type="entry name" value="AAA_2"/>
    <property type="match status" value="1"/>
</dbReference>
<evidence type="ECO:0000256" key="7">
    <source>
        <dbReference type="PROSITE-ProRule" id="PRU01250"/>
    </source>
</evidence>
<name>A0ABU5QNW6_9BACT</name>
<dbReference type="InterPro" id="IPR027417">
    <property type="entry name" value="P-loop_NTPase"/>
</dbReference>
<keyword evidence="9" id="KW-0378">Hydrolase</keyword>
<dbReference type="SMART" id="SM00382">
    <property type="entry name" value="AAA"/>
    <property type="match status" value="1"/>
</dbReference>
<comment type="function">
    <text evidence="6">ATP-dependent specificity component of the Clp protease. It directs the protease to specific substrates. Can perform chaperone functions in the absence of ClpP.</text>
</comment>
<evidence type="ECO:0000256" key="4">
    <source>
        <dbReference type="ARBA" id="ARBA00022840"/>
    </source>
</evidence>
<keyword evidence="9" id="KW-0645">Protease</keyword>
<dbReference type="InterPro" id="IPR038366">
    <property type="entry name" value="Znf_CppX_C4_sf"/>
</dbReference>
<feature type="binding site" evidence="6 7">
    <location>
        <position position="8"/>
    </location>
    <ligand>
        <name>Zn(2+)</name>
        <dbReference type="ChEBI" id="CHEBI:29105"/>
    </ligand>
</feature>
<keyword evidence="2 6" id="KW-0547">Nucleotide-binding</keyword>
<comment type="caution">
    <text evidence="6">Lacks conserved residue(s) required for the propagation of feature annotation.</text>
</comment>
<keyword evidence="5 6" id="KW-0143">Chaperone</keyword>
<dbReference type="InterPro" id="IPR025662">
    <property type="entry name" value="Sigma_54_int_dom_ATP-bd_1"/>
</dbReference>
<dbReference type="PROSITE" id="PS00675">
    <property type="entry name" value="SIGMA54_INTERACT_1"/>
    <property type="match status" value="1"/>
</dbReference>
<dbReference type="EMBL" id="JAYFUL010000020">
    <property type="protein sequence ID" value="MEA5258766.1"/>
    <property type="molecule type" value="Genomic_DNA"/>
</dbReference>
<dbReference type="Gene3D" id="3.40.50.300">
    <property type="entry name" value="P-loop containing nucleotide triphosphate hydrolases"/>
    <property type="match status" value="1"/>
</dbReference>
<dbReference type="Gene3D" id="1.10.8.60">
    <property type="match status" value="1"/>
</dbReference>
<evidence type="ECO:0000256" key="3">
    <source>
        <dbReference type="ARBA" id="ARBA00022833"/>
    </source>
</evidence>
<dbReference type="GO" id="GO:0006508">
    <property type="term" value="P:proteolysis"/>
    <property type="evidence" value="ECO:0007669"/>
    <property type="project" value="UniProtKB-KW"/>
</dbReference>
<proteinExistence type="inferred from homology"/>
<feature type="domain" description="ClpX-type ZB" evidence="8">
    <location>
        <begin position="1"/>
        <end position="48"/>
    </location>
</feature>
<dbReference type="InterPro" id="IPR019489">
    <property type="entry name" value="Clp_ATPase_C"/>
</dbReference>
<feature type="binding site" evidence="6 7">
    <location>
        <position position="11"/>
    </location>
    <ligand>
        <name>Zn(2+)</name>
        <dbReference type="ChEBI" id="CHEBI:29105"/>
    </ligand>
</feature>
<dbReference type="NCBIfam" id="NF003745">
    <property type="entry name" value="PRK05342.1"/>
    <property type="match status" value="1"/>
</dbReference>
<dbReference type="InterPro" id="IPR003593">
    <property type="entry name" value="AAA+_ATPase"/>
</dbReference>
<evidence type="ECO:0000313" key="9">
    <source>
        <dbReference type="EMBL" id="MEA5258766.1"/>
    </source>
</evidence>
<dbReference type="Pfam" id="PF10431">
    <property type="entry name" value="ClpB_D2-small"/>
    <property type="match status" value="1"/>
</dbReference>
<comment type="similarity">
    <text evidence="6 7">Belongs to the ClpX chaperone family.</text>
</comment>
<reference evidence="9 10" key="1">
    <citation type="submission" date="2023-12" db="EMBL/GenBank/DDBJ databases">
        <title>Novel species of the genus Arcicella isolated from rivers.</title>
        <authorList>
            <person name="Lu H."/>
        </authorList>
    </citation>
    <scope>NUCLEOTIDE SEQUENCE [LARGE SCALE GENOMIC DNA]</scope>
    <source>
        <strain evidence="9 10">LMG 21963</strain>
    </source>
</reference>
<sequence>MRQQQAHCVLCGRKQNEVKLLEGMDGHVCNECVTLAYEVVQQELSTEKNKKGKNNKAVTPKFNLVKPIEMKKYIDQYVIGQYEAKKHLCVAVYNHYKRLMQHDVKTTFDDIQIEKSNIIMVGETGTGKTYMAKTIARMLEVPFCIADATVITEAGYVGEDVESILTRLLQAADYDVEKAEMGIVFIDEIDKIARKSDNPSITRDVSGEGVQQALLKLLEGAVVNCPPQGGRKHPDQKMIAVNTENILFICGGAFDGIKRHISKRLNTRPIGFSSDDTFLDMFEEENVMKFVTSQDLKSFGLIPELLGRLPVVTYLDPLDHQTLLSILTEPKNAITKQYHKLFEMEGIDLQFEPPALEYIVSQAMEYKLGARGLRSICESIITDAMFELPSQDEIKEFKISLAYAREKFERTVFHQMKKAA</sequence>
<feature type="binding site" evidence="6 7">
    <location>
        <position position="29"/>
    </location>
    <ligand>
        <name>Zn(2+)</name>
        <dbReference type="ChEBI" id="CHEBI:29105"/>
    </ligand>
</feature>
<dbReference type="SUPFAM" id="SSF52540">
    <property type="entry name" value="P-loop containing nucleoside triphosphate hydrolases"/>
    <property type="match status" value="1"/>
</dbReference>
<evidence type="ECO:0000256" key="1">
    <source>
        <dbReference type="ARBA" id="ARBA00022723"/>
    </source>
</evidence>
<dbReference type="InterPro" id="IPR003959">
    <property type="entry name" value="ATPase_AAA_core"/>
</dbReference>
<accession>A0ABU5QNW6</accession>
<protein>
    <recommendedName>
        <fullName evidence="6">ATP-dependent Clp protease ATP-binding subunit ClpX</fullName>
    </recommendedName>
</protein>